<evidence type="ECO:0000256" key="1">
    <source>
        <dbReference type="SAM" id="MobiDB-lite"/>
    </source>
</evidence>
<dbReference type="Proteomes" id="UP001500301">
    <property type="component" value="Unassembled WGS sequence"/>
</dbReference>
<evidence type="ECO:0000313" key="2">
    <source>
        <dbReference type="EMBL" id="GAA3552423.1"/>
    </source>
</evidence>
<organism evidence="2 3">
    <name type="scientific">Nocardioides daeguensis</name>
    <dbReference type="NCBI Taxonomy" id="908359"/>
    <lineage>
        <taxon>Bacteria</taxon>
        <taxon>Bacillati</taxon>
        <taxon>Actinomycetota</taxon>
        <taxon>Actinomycetes</taxon>
        <taxon>Propionibacteriales</taxon>
        <taxon>Nocardioidaceae</taxon>
        <taxon>Nocardioides</taxon>
    </lineage>
</organism>
<protein>
    <submittedName>
        <fullName evidence="2">Uncharacterized protein</fullName>
    </submittedName>
</protein>
<sequence>MRRKNRGVDGYPSLHVSLSNPEGPASTDLPLLLHRVADTIEELGLTHDEILDLVISGDEITEYGSWWNATLYWSPRDPDGPTWTSTLLKS</sequence>
<reference evidence="3" key="1">
    <citation type="journal article" date="2019" name="Int. J. Syst. Evol. Microbiol.">
        <title>The Global Catalogue of Microorganisms (GCM) 10K type strain sequencing project: providing services to taxonomists for standard genome sequencing and annotation.</title>
        <authorList>
            <consortium name="The Broad Institute Genomics Platform"/>
            <consortium name="The Broad Institute Genome Sequencing Center for Infectious Disease"/>
            <person name="Wu L."/>
            <person name="Ma J."/>
        </authorList>
    </citation>
    <scope>NUCLEOTIDE SEQUENCE [LARGE SCALE GENOMIC DNA]</scope>
    <source>
        <strain evidence="3">JCM 17460</strain>
    </source>
</reference>
<accession>A0ABP6WM07</accession>
<feature type="region of interest" description="Disordered" evidence="1">
    <location>
        <begin position="1"/>
        <end position="24"/>
    </location>
</feature>
<comment type="caution">
    <text evidence="2">The sequence shown here is derived from an EMBL/GenBank/DDBJ whole genome shotgun (WGS) entry which is preliminary data.</text>
</comment>
<evidence type="ECO:0000313" key="3">
    <source>
        <dbReference type="Proteomes" id="UP001500301"/>
    </source>
</evidence>
<keyword evidence="3" id="KW-1185">Reference proteome</keyword>
<proteinExistence type="predicted"/>
<name>A0ABP6WM07_9ACTN</name>
<dbReference type="EMBL" id="BAABBB010000029">
    <property type="protein sequence ID" value="GAA3552423.1"/>
    <property type="molecule type" value="Genomic_DNA"/>
</dbReference>
<gene>
    <name evidence="2" type="ORF">GCM10022263_43970</name>
</gene>